<proteinExistence type="predicted"/>
<keyword evidence="1" id="KW-0812">Transmembrane</keyword>
<evidence type="ECO:0000256" key="1">
    <source>
        <dbReference type="SAM" id="Phobius"/>
    </source>
</evidence>
<dbReference type="PATRIC" id="fig|943816.4.peg.4832"/>
<feature type="transmembrane region" description="Helical" evidence="1">
    <location>
        <begin position="138"/>
        <end position="156"/>
    </location>
</feature>
<gene>
    <name evidence="2" type="ORF">AN217_26195</name>
</gene>
<sequence length="183" mass="20225">MTTGTHGTRYDRWLLRTMNDARTKRFHASRGARHRIVAAHVATTALGLTGMVGCFASAALWPVVALLVSLLVWVPLTGLLNSMTRGLLELRVRFLDERQVAERGTAHLWAYRINSWLLTAALLGFYVLWVAGTSMADLAGPLAATGLIAYAVHRLLPLWIAALRVRDEPQDDGEEEWPAPRSA</sequence>
<dbReference type="AlphaFoldDB" id="A0A1E7KA49"/>
<keyword evidence="1" id="KW-1133">Transmembrane helix</keyword>
<dbReference type="Proteomes" id="UP000175829">
    <property type="component" value="Unassembled WGS sequence"/>
</dbReference>
<accession>A0A1E7KA49</accession>
<feature type="transmembrane region" description="Helical" evidence="1">
    <location>
        <begin position="64"/>
        <end position="88"/>
    </location>
</feature>
<protein>
    <submittedName>
        <fullName evidence="2">Uncharacterized protein</fullName>
    </submittedName>
</protein>
<organism evidence="2 3">
    <name type="scientific">Streptomyces qinglanensis</name>
    <dbReference type="NCBI Taxonomy" id="943816"/>
    <lineage>
        <taxon>Bacteria</taxon>
        <taxon>Bacillati</taxon>
        <taxon>Actinomycetota</taxon>
        <taxon>Actinomycetes</taxon>
        <taxon>Kitasatosporales</taxon>
        <taxon>Streptomycetaceae</taxon>
        <taxon>Streptomyces</taxon>
    </lineage>
</organism>
<evidence type="ECO:0000313" key="2">
    <source>
        <dbReference type="EMBL" id="OEV00707.1"/>
    </source>
</evidence>
<name>A0A1E7KA49_9ACTN</name>
<feature type="transmembrane region" description="Helical" evidence="1">
    <location>
        <begin position="109"/>
        <end position="132"/>
    </location>
</feature>
<keyword evidence="1" id="KW-0472">Membrane</keyword>
<dbReference type="RefSeq" id="WP_019354871.1">
    <property type="nucleotide sequence ID" value="NZ_LJGV01000022.1"/>
</dbReference>
<evidence type="ECO:0000313" key="3">
    <source>
        <dbReference type="Proteomes" id="UP000175829"/>
    </source>
</evidence>
<comment type="caution">
    <text evidence="2">The sequence shown here is derived from an EMBL/GenBank/DDBJ whole genome shotgun (WGS) entry which is preliminary data.</text>
</comment>
<dbReference type="EMBL" id="LJGV01000022">
    <property type="protein sequence ID" value="OEV00707.1"/>
    <property type="molecule type" value="Genomic_DNA"/>
</dbReference>
<feature type="transmembrane region" description="Helical" evidence="1">
    <location>
        <begin position="36"/>
        <end position="58"/>
    </location>
</feature>
<reference evidence="2 3" key="1">
    <citation type="journal article" date="2016" name="Front. Microbiol.">
        <title>Comparative Genomics Analysis of Streptomyces Species Reveals Their Adaptation to the Marine Environment and Their Diversity at the Genomic Level.</title>
        <authorList>
            <person name="Tian X."/>
            <person name="Zhang Z."/>
            <person name="Yang T."/>
            <person name="Chen M."/>
            <person name="Li J."/>
            <person name="Chen F."/>
            <person name="Yang J."/>
            <person name="Li W."/>
            <person name="Zhang B."/>
            <person name="Zhang Z."/>
            <person name="Wu J."/>
            <person name="Zhang C."/>
            <person name="Long L."/>
            <person name="Xiao J."/>
        </authorList>
    </citation>
    <scope>NUCLEOTIDE SEQUENCE [LARGE SCALE GENOMIC DNA]</scope>
    <source>
        <strain evidence="2 3">SCSIO M10379</strain>
    </source>
</reference>